<proteinExistence type="predicted"/>
<evidence type="ECO:0000313" key="1">
    <source>
        <dbReference type="EMBL" id="KPL74953.1"/>
    </source>
</evidence>
<dbReference type="AlphaFoldDB" id="A0A0P6XIX7"/>
<sequence length="69" mass="7998">MTKPREWPNSAKEARDRSAEEAIRALRAIEPLLEKEVTEIERVRRLAIAIHALQTILRLLEREGAQTRP</sequence>
<protein>
    <submittedName>
        <fullName evidence="1">Uncharacterized protein</fullName>
    </submittedName>
</protein>
<evidence type="ECO:0000313" key="2">
    <source>
        <dbReference type="Proteomes" id="UP000050514"/>
    </source>
</evidence>
<gene>
    <name evidence="1" type="ORF">AC812_10585</name>
</gene>
<dbReference type="EMBL" id="LGHJ01000016">
    <property type="protein sequence ID" value="KPL74953.1"/>
    <property type="molecule type" value="Genomic_DNA"/>
</dbReference>
<organism evidence="1 2">
    <name type="scientific">Bellilinea caldifistulae</name>
    <dbReference type="NCBI Taxonomy" id="360411"/>
    <lineage>
        <taxon>Bacteria</taxon>
        <taxon>Bacillati</taxon>
        <taxon>Chloroflexota</taxon>
        <taxon>Anaerolineae</taxon>
        <taxon>Anaerolineales</taxon>
        <taxon>Anaerolineaceae</taxon>
        <taxon>Bellilinea</taxon>
    </lineage>
</organism>
<comment type="caution">
    <text evidence="1">The sequence shown here is derived from an EMBL/GenBank/DDBJ whole genome shotgun (WGS) entry which is preliminary data.</text>
</comment>
<name>A0A0P6XIX7_9CHLR</name>
<keyword evidence="2" id="KW-1185">Reference proteome</keyword>
<reference evidence="1 2" key="1">
    <citation type="submission" date="2015-07" db="EMBL/GenBank/DDBJ databases">
        <title>Draft genome of Bellilinea caldifistulae DSM 17877.</title>
        <authorList>
            <person name="Hemp J."/>
            <person name="Ward L.M."/>
            <person name="Pace L.A."/>
            <person name="Fischer W.W."/>
        </authorList>
    </citation>
    <scope>NUCLEOTIDE SEQUENCE [LARGE SCALE GENOMIC DNA]</scope>
    <source>
        <strain evidence="1 2">GOMI-1</strain>
    </source>
</reference>
<dbReference type="Proteomes" id="UP000050514">
    <property type="component" value="Unassembled WGS sequence"/>
</dbReference>
<dbReference type="RefSeq" id="WP_061915955.1">
    <property type="nucleotide sequence ID" value="NZ_DF967971.1"/>
</dbReference>
<accession>A0A0P6XIX7</accession>
<dbReference type="STRING" id="360411.AC812_10585"/>